<accession>A0A5B7DBR3</accession>
<proteinExistence type="predicted"/>
<dbReference type="AlphaFoldDB" id="A0A5B7DBR3"/>
<evidence type="ECO:0000313" key="2">
    <source>
        <dbReference type="Proteomes" id="UP000324222"/>
    </source>
</evidence>
<dbReference type="EMBL" id="VSRR010000701">
    <property type="protein sequence ID" value="MPC18679.1"/>
    <property type="molecule type" value="Genomic_DNA"/>
</dbReference>
<keyword evidence="2" id="KW-1185">Reference proteome</keyword>
<evidence type="ECO:0000313" key="1">
    <source>
        <dbReference type="EMBL" id="MPC18679.1"/>
    </source>
</evidence>
<name>A0A5B7DBR3_PORTR</name>
<organism evidence="1 2">
    <name type="scientific">Portunus trituberculatus</name>
    <name type="common">Swimming crab</name>
    <name type="synonym">Neptunus trituberculatus</name>
    <dbReference type="NCBI Taxonomy" id="210409"/>
    <lineage>
        <taxon>Eukaryota</taxon>
        <taxon>Metazoa</taxon>
        <taxon>Ecdysozoa</taxon>
        <taxon>Arthropoda</taxon>
        <taxon>Crustacea</taxon>
        <taxon>Multicrustacea</taxon>
        <taxon>Malacostraca</taxon>
        <taxon>Eumalacostraca</taxon>
        <taxon>Eucarida</taxon>
        <taxon>Decapoda</taxon>
        <taxon>Pleocyemata</taxon>
        <taxon>Brachyura</taxon>
        <taxon>Eubrachyura</taxon>
        <taxon>Portunoidea</taxon>
        <taxon>Portunidae</taxon>
        <taxon>Portuninae</taxon>
        <taxon>Portunus</taxon>
    </lineage>
</organism>
<reference evidence="1 2" key="1">
    <citation type="submission" date="2019-05" db="EMBL/GenBank/DDBJ databases">
        <title>Another draft genome of Portunus trituberculatus and its Hox gene families provides insights of decapod evolution.</title>
        <authorList>
            <person name="Jeong J.-H."/>
            <person name="Song I."/>
            <person name="Kim S."/>
            <person name="Choi T."/>
            <person name="Kim D."/>
            <person name="Ryu S."/>
            <person name="Kim W."/>
        </authorList>
    </citation>
    <scope>NUCLEOTIDE SEQUENCE [LARGE SCALE GENOMIC DNA]</scope>
    <source>
        <tissue evidence="1">Muscle</tissue>
    </source>
</reference>
<comment type="caution">
    <text evidence="1">The sequence shown here is derived from an EMBL/GenBank/DDBJ whole genome shotgun (WGS) entry which is preliminary data.</text>
</comment>
<protein>
    <submittedName>
        <fullName evidence="1">Uncharacterized protein</fullName>
    </submittedName>
</protein>
<gene>
    <name evidence="1" type="ORF">E2C01_011572</name>
</gene>
<sequence length="175" mass="18612">MQVSQALVYTSVRHREAGRWPCRDTTSGPPTLPACFPREQHCGVEGATTSARVPSGAEASQCHCQRGVALGAAPPAGLPLAVDTSEWRWRPVSGRCADLLVIALHRVSCALPVHTELGQGVRAHRESVCGKGLGECGVEGVGKQSCLVWSPQQQQQQQQGSHSTVEELSLPECLA</sequence>
<dbReference type="Proteomes" id="UP000324222">
    <property type="component" value="Unassembled WGS sequence"/>
</dbReference>